<protein>
    <recommendedName>
        <fullName evidence="3">Histidine kinase-, DNA gyrase B-, and HSP90-like ATPase</fullName>
    </recommendedName>
</protein>
<sequence length="589" mass="66839">MSDEEVEDAYLVIGRNRRAEGHAETGARKVMGRKGIGKLAGFGLAQSMRLETWREGVLTSVAINASDLKTDARSVANLSLPGAIGPVPDEIPFASGTRITLSGLKHVTAMDPQDLRHNLARRFSRLVRGNMAIIVNEQLIDDAPLTYTHREPAEGESEERLDESCTVRWWAGFSETVLNKDLQGFAILVRGKTAQAPPFFFNVESTASGQHGTKYLTGVIEADFLDDGTDDESDRISTDRQEVDWADPGAQALKKWGDALVRRLLIQHADRRGKRAQAKVSQNPLLSQRLDALDKPSREQAKKFINQLGSSDASLEKVEPLADTIIRAYEYRQFHDYIEQIDEISDDPDELERTLELLRGWKVLESRAVLEVVKGRIDIVDKFYHMIVEDAPETASSLSRDNMHDLIADYPWLVNPEWQVFAEEKRITTQLREWGTEDIADPEDRSRYDFLALAGDGQIIVIEIKRAGHAVELKDLHQIDSYAGKLQQARDNVHMAFITGDKYALPDRQLRNWRDRDDIDLLTWREIHERTKSFYEHYRAVLEGDVRNDDFDRKARELARTRSVLDTAAYRGTVRKEGIGPQDVNHEQS</sequence>
<evidence type="ECO:0000313" key="1">
    <source>
        <dbReference type="EMBL" id="NYH44766.1"/>
    </source>
</evidence>
<reference evidence="1 2" key="1">
    <citation type="submission" date="2020-07" db="EMBL/GenBank/DDBJ databases">
        <title>Sequencing the genomes of 1000 actinobacteria strains.</title>
        <authorList>
            <person name="Klenk H.-P."/>
        </authorList>
    </citation>
    <scope>NUCLEOTIDE SEQUENCE [LARGE SCALE GENOMIC DNA]</scope>
    <source>
        <strain evidence="1 2">DSM 45876</strain>
    </source>
</reference>
<comment type="caution">
    <text evidence="1">The sequence shown here is derived from an EMBL/GenBank/DDBJ whole genome shotgun (WGS) entry which is preliminary data.</text>
</comment>
<evidence type="ECO:0008006" key="3">
    <source>
        <dbReference type="Google" id="ProtNLM"/>
    </source>
</evidence>
<evidence type="ECO:0000313" key="2">
    <source>
        <dbReference type="Proteomes" id="UP000523545"/>
    </source>
</evidence>
<name>A0A7Y9X3T4_9ACTN</name>
<organism evidence="1 2">
    <name type="scientific">Micromonospora jinlongensis</name>
    <dbReference type="NCBI Taxonomy" id="1287877"/>
    <lineage>
        <taxon>Bacteria</taxon>
        <taxon>Bacillati</taxon>
        <taxon>Actinomycetota</taxon>
        <taxon>Actinomycetes</taxon>
        <taxon>Micromonosporales</taxon>
        <taxon>Micromonosporaceae</taxon>
        <taxon>Micromonospora</taxon>
    </lineage>
</organism>
<proteinExistence type="predicted"/>
<dbReference type="Gene3D" id="3.30.565.10">
    <property type="entry name" value="Histidine kinase-like ATPase, C-terminal domain"/>
    <property type="match status" value="1"/>
</dbReference>
<gene>
    <name evidence="1" type="ORF">HNR22_004493</name>
</gene>
<dbReference type="InterPro" id="IPR011856">
    <property type="entry name" value="tRNA_endonuc-like_dom_sf"/>
</dbReference>
<dbReference type="Gene3D" id="3.40.1350.10">
    <property type="match status" value="1"/>
</dbReference>
<dbReference type="InterPro" id="IPR036890">
    <property type="entry name" value="HATPase_C_sf"/>
</dbReference>
<dbReference type="AlphaFoldDB" id="A0A7Y9X3T4"/>
<dbReference type="Proteomes" id="UP000523545">
    <property type="component" value="Unassembled WGS sequence"/>
</dbReference>
<dbReference type="Pfam" id="PF13589">
    <property type="entry name" value="HATPase_c_3"/>
    <property type="match status" value="1"/>
</dbReference>
<keyword evidence="2" id="KW-1185">Reference proteome</keyword>
<dbReference type="GO" id="GO:0003676">
    <property type="term" value="F:nucleic acid binding"/>
    <property type="evidence" value="ECO:0007669"/>
    <property type="project" value="InterPro"/>
</dbReference>
<dbReference type="EMBL" id="JACCHK010000001">
    <property type="protein sequence ID" value="NYH44766.1"/>
    <property type="molecule type" value="Genomic_DNA"/>
</dbReference>
<accession>A0A7Y9X3T4</accession>